<keyword evidence="2" id="KW-1185">Reference proteome</keyword>
<dbReference type="Proteomes" id="UP001218218">
    <property type="component" value="Unassembled WGS sequence"/>
</dbReference>
<accession>A0AAD7AJG3</accession>
<name>A0AAD7AJG3_9AGAR</name>
<comment type="caution">
    <text evidence="1">The sequence shown here is derived from an EMBL/GenBank/DDBJ whole genome shotgun (WGS) entry which is preliminary data.</text>
</comment>
<evidence type="ECO:0000313" key="2">
    <source>
        <dbReference type="Proteomes" id="UP001218218"/>
    </source>
</evidence>
<proteinExistence type="predicted"/>
<protein>
    <submittedName>
        <fullName evidence="1">Uncharacterized protein</fullName>
    </submittedName>
</protein>
<dbReference type="AlphaFoldDB" id="A0AAD7AJG3"/>
<gene>
    <name evidence="1" type="ORF">DFH08DRAFT_846458</name>
</gene>
<organism evidence="1 2">
    <name type="scientific">Mycena albidolilacea</name>
    <dbReference type="NCBI Taxonomy" id="1033008"/>
    <lineage>
        <taxon>Eukaryota</taxon>
        <taxon>Fungi</taxon>
        <taxon>Dikarya</taxon>
        <taxon>Basidiomycota</taxon>
        <taxon>Agaricomycotina</taxon>
        <taxon>Agaricomycetes</taxon>
        <taxon>Agaricomycetidae</taxon>
        <taxon>Agaricales</taxon>
        <taxon>Marasmiineae</taxon>
        <taxon>Mycenaceae</taxon>
        <taxon>Mycena</taxon>
    </lineage>
</organism>
<sequence>MLYSYAPISKRRKPLLSRVRTDPPQQPRSINHSFIGWTQTSECLPPTKMYPSPSISISFRRHEYPRARGFLRWPVLRNEGMRRDLLLHVTVRSNPLTRGELSVCKCRPAFGRTLTSIATPLHHPPTVGSRSSLCPVSKTAPIFSNAGDDQTWQGRGSTFAFHGSKKRKRQDICRIWQPGVKTLRSPEFWTASRLNYYIWLASVVKTLTIDGDFDSLQRGSNKLQVIR</sequence>
<dbReference type="EMBL" id="JARIHO010000006">
    <property type="protein sequence ID" value="KAJ7359585.1"/>
    <property type="molecule type" value="Genomic_DNA"/>
</dbReference>
<evidence type="ECO:0000313" key="1">
    <source>
        <dbReference type="EMBL" id="KAJ7359585.1"/>
    </source>
</evidence>
<reference evidence="1" key="1">
    <citation type="submission" date="2023-03" db="EMBL/GenBank/DDBJ databases">
        <title>Massive genome expansion in bonnet fungi (Mycena s.s.) driven by repeated elements and novel gene families across ecological guilds.</title>
        <authorList>
            <consortium name="Lawrence Berkeley National Laboratory"/>
            <person name="Harder C.B."/>
            <person name="Miyauchi S."/>
            <person name="Viragh M."/>
            <person name="Kuo A."/>
            <person name="Thoen E."/>
            <person name="Andreopoulos B."/>
            <person name="Lu D."/>
            <person name="Skrede I."/>
            <person name="Drula E."/>
            <person name="Henrissat B."/>
            <person name="Morin E."/>
            <person name="Kohler A."/>
            <person name="Barry K."/>
            <person name="LaButti K."/>
            <person name="Morin E."/>
            <person name="Salamov A."/>
            <person name="Lipzen A."/>
            <person name="Mereny Z."/>
            <person name="Hegedus B."/>
            <person name="Baldrian P."/>
            <person name="Stursova M."/>
            <person name="Weitz H."/>
            <person name="Taylor A."/>
            <person name="Grigoriev I.V."/>
            <person name="Nagy L.G."/>
            <person name="Martin F."/>
            <person name="Kauserud H."/>
        </authorList>
    </citation>
    <scope>NUCLEOTIDE SEQUENCE</scope>
    <source>
        <strain evidence="1">CBHHK002</strain>
    </source>
</reference>